<keyword evidence="3" id="KW-1185">Reference proteome</keyword>
<feature type="transmembrane region" description="Helical" evidence="1">
    <location>
        <begin position="291"/>
        <end position="319"/>
    </location>
</feature>
<feature type="transmembrane region" description="Helical" evidence="1">
    <location>
        <begin position="233"/>
        <end position="251"/>
    </location>
</feature>
<keyword evidence="1" id="KW-0812">Transmembrane</keyword>
<feature type="transmembrane region" description="Helical" evidence="1">
    <location>
        <begin position="331"/>
        <end position="352"/>
    </location>
</feature>
<feature type="transmembrane region" description="Helical" evidence="1">
    <location>
        <begin position="57"/>
        <end position="78"/>
    </location>
</feature>
<feature type="transmembrane region" description="Helical" evidence="1">
    <location>
        <begin position="167"/>
        <end position="185"/>
    </location>
</feature>
<reference evidence="2 3" key="1">
    <citation type="submission" date="2019-02" db="EMBL/GenBank/DDBJ databases">
        <title>Deep-cultivation of Planctomycetes and their phenomic and genomic characterization uncovers novel biology.</title>
        <authorList>
            <person name="Wiegand S."/>
            <person name="Jogler M."/>
            <person name="Boedeker C."/>
            <person name="Pinto D."/>
            <person name="Vollmers J."/>
            <person name="Rivas-Marin E."/>
            <person name="Kohn T."/>
            <person name="Peeters S.H."/>
            <person name="Heuer A."/>
            <person name="Rast P."/>
            <person name="Oberbeckmann S."/>
            <person name="Bunk B."/>
            <person name="Jeske O."/>
            <person name="Meyerdierks A."/>
            <person name="Storesund J.E."/>
            <person name="Kallscheuer N."/>
            <person name="Luecker S."/>
            <person name="Lage O.M."/>
            <person name="Pohl T."/>
            <person name="Merkel B.J."/>
            <person name="Hornburger P."/>
            <person name="Mueller R.-W."/>
            <person name="Bruemmer F."/>
            <person name="Labrenz M."/>
            <person name="Spormann A.M."/>
            <person name="Op den Camp H."/>
            <person name="Overmann J."/>
            <person name="Amann R."/>
            <person name="Jetten M.S.M."/>
            <person name="Mascher T."/>
            <person name="Medema M.H."/>
            <person name="Devos D.P."/>
            <person name="Kaster A.-K."/>
            <person name="Ovreas L."/>
            <person name="Rohde M."/>
            <person name="Galperin M.Y."/>
            <person name="Jogler C."/>
        </authorList>
    </citation>
    <scope>NUCLEOTIDE SEQUENCE [LARGE SCALE GENOMIC DNA]</scope>
    <source>
        <strain evidence="2 3">Pan189</strain>
    </source>
</reference>
<dbReference type="RefSeq" id="WP_145363459.1">
    <property type="nucleotide sequence ID" value="NZ_CP036268.1"/>
</dbReference>
<dbReference type="KEGG" id="svp:Pan189_17090"/>
<keyword evidence="1" id="KW-0472">Membrane</keyword>
<name>A0A517R0A9_9PLAN</name>
<keyword evidence="1" id="KW-1133">Transmembrane helix</keyword>
<evidence type="ECO:0000313" key="3">
    <source>
        <dbReference type="Proteomes" id="UP000317318"/>
    </source>
</evidence>
<protein>
    <submittedName>
        <fullName evidence="2">ABC-2 family transporter protein</fullName>
    </submittedName>
</protein>
<gene>
    <name evidence="2" type="ORF">Pan189_17090</name>
</gene>
<feature type="transmembrane region" description="Helical" evidence="1">
    <location>
        <begin position="136"/>
        <end position="160"/>
    </location>
</feature>
<feature type="transmembrane region" description="Helical" evidence="1">
    <location>
        <begin position="447"/>
        <end position="473"/>
    </location>
</feature>
<dbReference type="OrthoDB" id="240327at2"/>
<organism evidence="2 3">
    <name type="scientific">Stratiformator vulcanicus</name>
    <dbReference type="NCBI Taxonomy" id="2527980"/>
    <lineage>
        <taxon>Bacteria</taxon>
        <taxon>Pseudomonadati</taxon>
        <taxon>Planctomycetota</taxon>
        <taxon>Planctomycetia</taxon>
        <taxon>Planctomycetales</taxon>
        <taxon>Planctomycetaceae</taxon>
        <taxon>Stratiformator</taxon>
    </lineage>
</organism>
<evidence type="ECO:0000256" key="1">
    <source>
        <dbReference type="SAM" id="Phobius"/>
    </source>
</evidence>
<feature type="transmembrane region" description="Helical" evidence="1">
    <location>
        <begin position="479"/>
        <end position="498"/>
    </location>
</feature>
<dbReference type="AlphaFoldDB" id="A0A517R0A9"/>
<feature type="transmembrane region" description="Helical" evidence="1">
    <location>
        <begin position="418"/>
        <end position="440"/>
    </location>
</feature>
<feature type="transmembrane region" description="Helical" evidence="1">
    <location>
        <begin position="373"/>
        <end position="398"/>
    </location>
</feature>
<feature type="transmembrane region" description="Helical" evidence="1">
    <location>
        <begin position="26"/>
        <end position="45"/>
    </location>
</feature>
<dbReference type="EMBL" id="CP036268">
    <property type="protein sequence ID" value="QDT37336.1"/>
    <property type="molecule type" value="Genomic_DNA"/>
</dbReference>
<dbReference type="Proteomes" id="UP000317318">
    <property type="component" value="Chromosome"/>
</dbReference>
<sequence>MSGLLALFTRSLKVDANGWKGHTFRLAFAAMIAFALLRMIARIATVGAPGLDFFTGIAYLNVFFISLAGVSFFATAITEEKEEGTLGLLRMAGIGSSAILLGKSTSRLVGAGLLLVVQFPFFLLSITLGGVLMPQIWAAAASLLAFLAFVGNVGLFFSVLCKRSGTAVALSAVVLAGYFGLPIVIEPLIGNPLILLGIPISPIAEAVSDFSVITRLNEILLTNFAEQPFGTQVVSNLVVAVVLFLTAWMLFSREGHEDETAEPGRVAQGPGRFKAFSPGRAWGDPFAWKEFYFLSGGIPLILLKVIAYVALAVVIYAYVYYSSRRFDIEEVGAILVGAALIAAVVETCRVAVSLFKEEVYGHNLEALVLLPNPIAKIAVGKVMGVLPTLTPVLIFLILAMFSTPRVTEGSQELLSSSYLYAGVAYYIVFLHVVVLMSLFVRWGAVPLAFLVTIFATYAVSPLALFSVLFAGIIDSAQAGALPLVVMLAAAAFALQLAIQRRLIVLGGR</sequence>
<accession>A0A517R0A9</accession>
<evidence type="ECO:0000313" key="2">
    <source>
        <dbReference type="EMBL" id="QDT37336.1"/>
    </source>
</evidence>
<proteinExistence type="predicted"/>
<feature type="transmembrane region" description="Helical" evidence="1">
    <location>
        <begin position="108"/>
        <end position="130"/>
    </location>
</feature>